<accession>A0A1Q3CYE3</accession>
<dbReference type="InParanoid" id="A0A1Q3CYE3"/>
<dbReference type="EMBL" id="BDDD01003521">
    <property type="protein sequence ID" value="GAV85266.1"/>
    <property type="molecule type" value="Genomic_DNA"/>
</dbReference>
<comment type="caution">
    <text evidence="1">The sequence shown here is derived from an EMBL/GenBank/DDBJ whole genome shotgun (WGS) entry which is preliminary data.</text>
</comment>
<reference evidence="2" key="1">
    <citation type="submission" date="2016-04" db="EMBL/GenBank/DDBJ databases">
        <title>Cephalotus genome sequencing.</title>
        <authorList>
            <person name="Fukushima K."/>
            <person name="Hasebe M."/>
            <person name="Fang X."/>
        </authorList>
    </citation>
    <scope>NUCLEOTIDE SEQUENCE [LARGE SCALE GENOMIC DNA]</scope>
    <source>
        <strain evidence="2">cv. St1</strain>
    </source>
</reference>
<protein>
    <submittedName>
        <fullName evidence="1">Uncharacterized protein</fullName>
    </submittedName>
</protein>
<evidence type="ECO:0000313" key="1">
    <source>
        <dbReference type="EMBL" id="GAV85266.1"/>
    </source>
</evidence>
<sequence length="145" mass="16242">MNETMNNYNNEVPSGKGNALITTVGGRKGIGQTSQEVTHPGFGLSVARLTLEFPLTPQPIHQKAPHVIRFKDHFLYSTTILFPFSMDPVHSCHKGGSISWIALFSWWLHLMDSPFLLPTLKWGVTGPPASVWFILEQHLLEGVRH</sequence>
<organism evidence="1 2">
    <name type="scientific">Cephalotus follicularis</name>
    <name type="common">Albany pitcher plant</name>
    <dbReference type="NCBI Taxonomy" id="3775"/>
    <lineage>
        <taxon>Eukaryota</taxon>
        <taxon>Viridiplantae</taxon>
        <taxon>Streptophyta</taxon>
        <taxon>Embryophyta</taxon>
        <taxon>Tracheophyta</taxon>
        <taxon>Spermatophyta</taxon>
        <taxon>Magnoliopsida</taxon>
        <taxon>eudicotyledons</taxon>
        <taxon>Gunneridae</taxon>
        <taxon>Pentapetalae</taxon>
        <taxon>rosids</taxon>
        <taxon>fabids</taxon>
        <taxon>Oxalidales</taxon>
        <taxon>Cephalotaceae</taxon>
        <taxon>Cephalotus</taxon>
    </lineage>
</organism>
<evidence type="ECO:0000313" key="2">
    <source>
        <dbReference type="Proteomes" id="UP000187406"/>
    </source>
</evidence>
<keyword evidence="2" id="KW-1185">Reference proteome</keyword>
<dbReference type="AlphaFoldDB" id="A0A1Q3CYE3"/>
<proteinExistence type="predicted"/>
<name>A0A1Q3CYE3_CEPFO</name>
<gene>
    <name evidence="1" type="ORF">CFOL_v3_28704</name>
</gene>
<dbReference type="Proteomes" id="UP000187406">
    <property type="component" value="Unassembled WGS sequence"/>
</dbReference>